<reference evidence="1" key="1">
    <citation type="journal article" date="2015" name="Nature">
        <title>Complex archaea that bridge the gap between prokaryotes and eukaryotes.</title>
        <authorList>
            <person name="Spang A."/>
            <person name="Saw J.H."/>
            <person name="Jorgensen S.L."/>
            <person name="Zaremba-Niedzwiedzka K."/>
            <person name="Martijn J."/>
            <person name="Lind A.E."/>
            <person name="van Eijk R."/>
            <person name="Schleper C."/>
            <person name="Guy L."/>
            <person name="Ettema T.J."/>
        </authorList>
    </citation>
    <scope>NUCLEOTIDE SEQUENCE</scope>
</reference>
<sequence>MLVKNNTARIIGINSQGEKSVKVLPGDNPAVEITAKMAKLDHVKELIEKGDLVSVTKATEQKAKVSEEPKD</sequence>
<accession>A0A0F9NRP2</accession>
<protein>
    <submittedName>
        <fullName evidence="1">Uncharacterized protein</fullName>
    </submittedName>
</protein>
<dbReference type="AlphaFoldDB" id="A0A0F9NRP2"/>
<dbReference type="EMBL" id="LAZR01007646">
    <property type="protein sequence ID" value="KKM83907.1"/>
    <property type="molecule type" value="Genomic_DNA"/>
</dbReference>
<name>A0A0F9NRP2_9ZZZZ</name>
<proteinExistence type="predicted"/>
<organism evidence="1">
    <name type="scientific">marine sediment metagenome</name>
    <dbReference type="NCBI Taxonomy" id="412755"/>
    <lineage>
        <taxon>unclassified sequences</taxon>
        <taxon>metagenomes</taxon>
        <taxon>ecological metagenomes</taxon>
    </lineage>
</organism>
<evidence type="ECO:0000313" key="1">
    <source>
        <dbReference type="EMBL" id="KKM83907.1"/>
    </source>
</evidence>
<comment type="caution">
    <text evidence="1">The sequence shown here is derived from an EMBL/GenBank/DDBJ whole genome shotgun (WGS) entry which is preliminary data.</text>
</comment>
<gene>
    <name evidence="1" type="ORF">LCGC14_1304570</name>
</gene>